<dbReference type="Gene3D" id="2.40.128.640">
    <property type="match status" value="1"/>
</dbReference>
<dbReference type="RefSeq" id="WP_024981035.1">
    <property type="nucleotide sequence ID" value="NZ_CBCRUM010000002.1"/>
</dbReference>
<accession>A0A1I4UEW0</accession>
<gene>
    <name evidence="1" type="ORF">SAMN05444143_103138</name>
</gene>
<dbReference type="PROSITE" id="PS51257">
    <property type="entry name" value="PROKAR_LIPOPROTEIN"/>
    <property type="match status" value="1"/>
</dbReference>
<sequence length="159" mass="17434">MKYSVLFFFATGFLLFSCKQQEQQVSQNDSVTELNAIDGVSSSKIIPKGDTSQNALDWNGVYKGVLPCANCEGIETELSLLLNGTFVLKTKYLGKGSGEINEIKGAFSWDESGSIVVLSGLDYSPNQYKVGENQLFQLDRQGEVVKGDLASLYILKKVE</sequence>
<keyword evidence="2" id="KW-1185">Reference proteome</keyword>
<proteinExistence type="predicted"/>
<protein>
    <submittedName>
        <fullName evidence="1">NlpE N-terminal domain-containing protein</fullName>
    </submittedName>
</protein>
<dbReference type="AlphaFoldDB" id="A0A1I4UEW0"/>
<name>A0A1I4UEW0_9FLAO</name>
<dbReference type="Proteomes" id="UP000182961">
    <property type="component" value="Unassembled WGS sequence"/>
</dbReference>
<evidence type="ECO:0000313" key="1">
    <source>
        <dbReference type="EMBL" id="SFM87509.1"/>
    </source>
</evidence>
<dbReference type="EMBL" id="FOUT01000003">
    <property type="protein sequence ID" value="SFM87509.1"/>
    <property type="molecule type" value="Genomic_DNA"/>
</dbReference>
<dbReference type="eggNOG" id="COG3015">
    <property type="taxonomic scope" value="Bacteria"/>
</dbReference>
<organism evidence="1 2">
    <name type="scientific">Flavobacterium succinicans</name>
    <dbReference type="NCBI Taxonomy" id="29536"/>
    <lineage>
        <taxon>Bacteria</taxon>
        <taxon>Pseudomonadati</taxon>
        <taxon>Bacteroidota</taxon>
        <taxon>Flavobacteriia</taxon>
        <taxon>Flavobacteriales</taxon>
        <taxon>Flavobacteriaceae</taxon>
        <taxon>Flavobacterium</taxon>
    </lineage>
</organism>
<evidence type="ECO:0000313" key="2">
    <source>
        <dbReference type="Proteomes" id="UP000182961"/>
    </source>
</evidence>
<dbReference type="InterPro" id="IPR007298">
    <property type="entry name" value="Cu-R_lipoprotein_NlpE"/>
</dbReference>
<dbReference type="Pfam" id="PF04170">
    <property type="entry name" value="NlpE"/>
    <property type="match status" value="1"/>
</dbReference>
<reference evidence="2" key="1">
    <citation type="submission" date="2016-10" db="EMBL/GenBank/DDBJ databases">
        <authorList>
            <person name="Varghese N."/>
            <person name="Submissions S."/>
        </authorList>
    </citation>
    <scope>NUCLEOTIDE SEQUENCE [LARGE SCALE GENOMIC DNA]</scope>
    <source>
        <strain evidence="2">DSM 4002</strain>
    </source>
</reference>